<name>A0AAJ1IDM8_9SPIO</name>
<gene>
    <name evidence="2" type="ORF">PQJ61_11650</name>
</gene>
<dbReference type="PANTHER" id="PTHR37804">
    <property type="entry name" value="CDAA REGULATORY PROTEIN CDAR"/>
    <property type="match status" value="1"/>
</dbReference>
<comment type="caution">
    <text evidence="2">The sequence shown here is derived from an EMBL/GenBank/DDBJ whole genome shotgun (WGS) entry which is preliminary data.</text>
</comment>
<dbReference type="Pfam" id="PF07949">
    <property type="entry name" value="YbbR"/>
    <property type="match status" value="1"/>
</dbReference>
<dbReference type="InterPro" id="IPR012505">
    <property type="entry name" value="YbbR"/>
</dbReference>
<dbReference type="Proteomes" id="UP001221217">
    <property type="component" value="Unassembled WGS sequence"/>
</dbReference>
<protein>
    <submittedName>
        <fullName evidence="2">CdaR family protein</fullName>
    </submittedName>
</protein>
<dbReference type="Gene3D" id="2.170.120.40">
    <property type="entry name" value="YbbR-like domain"/>
    <property type="match status" value="1"/>
</dbReference>
<evidence type="ECO:0000313" key="2">
    <source>
        <dbReference type="EMBL" id="MDC7227407.1"/>
    </source>
</evidence>
<keyword evidence="1" id="KW-1133">Transmembrane helix</keyword>
<keyword evidence="1" id="KW-0472">Membrane</keyword>
<sequence length="315" mass="35195">MRSRWTGIIERNWPAKIISVVAAIILFLFYRATSLEERFFSVPLNIIINESYALTSTVPSSVKVTLRGAEENIFLILEDDIEVYADFSDHASEGQFRAPVKFTKTGSARSIEELEIRIEPPEIILELERKLSKPVIIEPLLTGYPKNGYELDQYILSTEVAIVEGPASHVEQLEFIQTEEISLDGRDEDFYVRTKLDVKDPYLSFSSGDSVGFQGVVTETVILKTFEDIGLIYIDLPPELNVTGEDITGTIKVQGKLLLLEETASSDFALIADCSGIERAGEFVVEVSPIVPAGIAVLRYSPDTLRLNVQRIEDE</sequence>
<organism evidence="2 3">
    <name type="scientific">Candidatus Thalassospirochaeta sargassi</name>
    <dbReference type="NCBI Taxonomy" id="3119039"/>
    <lineage>
        <taxon>Bacteria</taxon>
        <taxon>Pseudomonadati</taxon>
        <taxon>Spirochaetota</taxon>
        <taxon>Spirochaetia</taxon>
        <taxon>Spirochaetales</taxon>
        <taxon>Spirochaetaceae</taxon>
        <taxon>Candidatus Thalassospirochaeta</taxon>
    </lineage>
</organism>
<feature type="transmembrane region" description="Helical" evidence="1">
    <location>
        <begin position="12"/>
        <end position="30"/>
    </location>
</feature>
<dbReference type="Gene3D" id="2.170.120.30">
    <property type="match status" value="2"/>
</dbReference>
<evidence type="ECO:0000313" key="3">
    <source>
        <dbReference type="Proteomes" id="UP001221217"/>
    </source>
</evidence>
<keyword evidence="1" id="KW-0812">Transmembrane</keyword>
<dbReference type="PANTHER" id="PTHR37804:SF1">
    <property type="entry name" value="CDAA REGULATORY PROTEIN CDAR"/>
    <property type="match status" value="1"/>
</dbReference>
<dbReference type="AlphaFoldDB" id="A0AAJ1IDM8"/>
<dbReference type="EMBL" id="JAQQAL010000024">
    <property type="protein sequence ID" value="MDC7227407.1"/>
    <property type="molecule type" value="Genomic_DNA"/>
</dbReference>
<evidence type="ECO:0000256" key="1">
    <source>
        <dbReference type="SAM" id="Phobius"/>
    </source>
</evidence>
<reference evidence="2 3" key="1">
    <citation type="submission" date="2022-12" db="EMBL/GenBank/DDBJ databases">
        <title>Metagenome assembled genome from gulf of manar.</title>
        <authorList>
            <person name="Kohli P."/>
            <person name="Pk S."/>
            <person name="Venkata Ramana C."/>
            <person name="Sasikala C."/>
        </authorList>
    </citation>
    <scope>NUCLEOTIDE SEQUENCE [LARGE SCALE GENOMIC DNA]</scope>
    <source>
        <strain evidence="2">JB008</strain>
    </source>
</reference>
<proteinExistence type="predicted"/>
<dbReference type="InterPro" id="IPR053154">
    <property type="entry name" value="c-di-AMP_regulator"/>
</dbReference>
<accession>A0AAJ1IDM8</accession>